<sequence>MLLFAFTLLLLAGLSQQQSTEDLNAYMDKILQDQLPSVAKKIDPIVIPAFSIHIRDRPHYGSVKFQPAVLRGLSNIKRSGDCISYTKWFPKRVFVGCNATFGEIKVNSSSYLKYDSNSSNVLAETTFPEVKARLYVSVGSWKGPRARAYPKLGNIETNFTGLDETPDTQKLRWGYYEIFRDEVAVAIEKAVSWAVGESASKLLWPCC</sequence>
<keyword evidence="1" id="KW-0732">Signal</keyword>
<feature type="chain" id="PRO_5001518481" evidence="1">
    <location>
        <begin position="18"/>
        <end position="207"/>
    </location>
</feature>
<reference evidence="2" key="1">
    <citation type="submission" date="2014-03" db="EMBL/GenBank/DDBJ databases">
        <title>The sialotranscriptome of Amblyomma triste, Amblyomma parvum and Amblyomma cajennense ticks, uncovered by 454-based RNA-seq.</title>
        <authorList>
            <person name="Garcia G.R."/>
            <person name="Gardinassi L.G."/>
            <person name="Ribeiro J.M."/>
            <person name="Anatriello E."/>
            <person name="Ferreira B.R."/>
            <person name="Moreira H.N."/>
            <person name="Mafra C."/>
            <person name="Olegario M.M."/>
            <person name="Szabo P.J."/>
            <person name="Miranda-Santos I.K."/>
            <person name="Maruyama S.R."/>
        </authorList>
    </citation>
    <scope>NUCLEOTIDE SEQUENCE</scope>
    <source>
        <strain evidence="2">Mato Grasso do Sul</strain>
        <tissue evidence="2">Salivary glands</tissue>
    </source>
</reference>
<evidence type="ECO:0000256" key="1">
    <source>
        <dbReference type="SAM" id="SignalP"/>
    </source>
</evidence>
<dbReference type="InterPro" id="IPR038602">
    <property type="entry name" value="Mite_allergen_7_sf"/>
</dbReference>
<protein>
    <submittedName>
        <fullName evidence="2">Putative secreted protein</fullName>
    </submittedName>
</protein>
<dbReference type="Gene3D" id="3.15.10.50">
    <property type="match status" value="1"/>
</dbReference>
<accession>A0A023GAT3</accession>
<dbReference type="AlphaFoldDB" id="A0A023GAT3"/>
<feature type="signal peptide" evidence="1">
    <location>
        <begin position="1"/>
        <end position="17"/>
    </location>
</feature>
<organism evidence="2">
    <name type="scientific">Amblyomma triste</name>
    <name type="common">Neotropical tick</name>
    <dbReference type="NCBI Taxonomy" id="251400"/>
    <lineage>
        <taxon>Eukaryota</taxon>
        <taxon>Metazoa</taxon>
        <taxon>Ecdysozoa</taxon>
        <taxon>Arthropoda</taxon>
        <taxon>Chelicerata</taxon>
        <taxon>Arachnida</taxon>
        <taxon>Acari</taxon>
        <taxon>Parasitiformes</taxon>
        <taxon>Ixodida</taxon>
        <taxon>Ixodoidea</taxon>
        <taxon>Ixodidae</taxon>
        <taxon>Amblyomminae</taxon>
        <taxon>Amblyomma</taxon>
    </lineage>
</organism>
<proteinExistence type="evidence at transcript level"/>
<dbReference type="EMBL" id="GBBM01004441">
    <property type="protein sequence ID" value="JAC30977.1"/>
    <property type="molecule type" value="mRNA"/>
</dbReference>
<name>A0A023GAT3_AMBTT</name>
<evidence type="ECO:0000313" key="2">
    <source>
        <dbReference type="EMBL" id="JAC30977.1"/>
    </source>
</evidence>